<dbReference type="GO" id="GO:0008013">
    <property type="term" value="F:beta-catenin binding"/>
    <property type="evidence" value="ECO:0007669"/>
    <property type="project" value="InterPro"/>
</dbReference>
<dbReference type="GO" id="GO:0090090">
    <property type="term" value="P:negative regulation of canonical Wnt signaling pathway"/>
    <property type="evidence" value="ECO:0007669"/>
    <property type="project" value="TreeGrafter"/>
</dbReference>
<evidence type="ECO:0000256" key="3">
    <source>
        <dbReference type="SAM" id="Coils"/>
    </source>
</evidence>
<comment type="similarity">
    <text evidence="1">Belongs to the adenomatous polyposis coli (APC) family.</text>
</comment>
<dbReference type="GO" id="GO:0030877">
    <property type="term" value="C:beta-catenin destruction complex"/>
    <property type="evidence" value="ECO:0007669"/>
    <property type="project" value="TreeGrafter"/>
</dbReference>
<feature type="compositionally biased region" description="Polar residues" evidence="4">
    <location>
        <begin position="1007"/>
        <end position="1017"/>
    </location>
</feature>
<dbReference type="GO" id="GO:0007389">
    <property type="term" value="P:pattern specification process"/>
    <property type="evidence" value="ECO:0007669"/>
    <property type="project" value="TreeGrafter"/>
</dbReference>
<dbReference type="SMART" id="SM00185">
    <property type="entry name" value="ARM"/>
    <property type="match status" value="7"/>
</dbReference>
<dbReference type="GO" id="GO:0007026">
    <property type="term" value="P:negative regulation of microtubule depolymerization"/>
    <property type="evidence" value="ECO:0007669"/>
    <property type="project" value="TreeGrafter"/>
</dbReference>
<dbReference type="GO" id="GO:0016342">
    <property type="term" value="C:catenin complex"/>
    <property type="evidence" value="ECO:0007669"/>
    <property type="project" value="TreeGrafter"/>
</dbReference>
<feature type="region of interest" description="Disordered" evidence="4">
    <location>
        <begin position="585"/>
        <end position="610"/>
    </location>
</feature>
<dbReference type="GO" id="GO:0016477">
    <property type="term" value="P:cell migration"/>
    <property type="evidence" value="ECO:0007669"/>
    <property type="project" value="TreeGrafter"/>
</dbReference>
<dbReference type="EMBL" id="JBBCAQ010000020">
    <property type="protein sequence ID" value="KAK7592971.1"/>
    <property type="molecule type" value="Genomic_DNA"/>
</dbReference>
<evidence type="ECO:0000256" key="2">
    <source>
        <dbReference type="ARBA" id="ARBA00022687"/>
    </source>
</evidence>
<evidence type="ECO:0000256" key="1">
    <source>
        <dbReference type="ARBA" id="ARBA00009051"/>
    </source>
</evidence>
<keyword evidence="3" id="KW-0175">Coiled coil</keyword>
<dbReference type="Proteomes" id="UP001367676">
    <property type="component" value="Unassembled WGS sequence"/>
</dbReference>
<keyword evidence="2" id="KW-0879">Wnt signaling pathway</keyword>
<feature type="compositionally biased region" description="Polar residues" evidence="4">
    <location>
        <begin position="909"/>
        <end position="926"/>
    </location>
</feature>
<keyword evidence="6" id="KW-1185">Reference proteome</keyword>
<name>A0AAN9THL4_9HEMI</name>
<proteinExistence type="inferred from homology"/>
<dbReference type="Pfam" id="PF00514">
    <property type="entry name" value="Arm"/>
    <property type="match status" value="1"/>
</dbReference>
<feature type="region of interest" description="Disordered" evidence="4">
    <location>
        <begin position="665"/>
        <end position="685"/>
    </location>
</feature>
<feature type="compositionally biased region" description="Polar residues" evidence="4">
    <location>
        <begin position="774"/>
        <end position="785"/>
    </location>
</feature>
<feature type="compositionally biased region" description="Polar residues" evidence="4">
    <location>
        <begin position="981"/>
        <end position="990"/>
    </location>
</feature>
<comment type="caution">
    <text evidence="5">The sequence shown here is derived from an EMBL/GenBank/DDBJ whole genome shotgun (WGS) entry which is preliminary data.</text>
</comment>
<dbReference type="InterPro" id="IPR041257">
    <property type="entry name" value="APC_rep"/>
</dbReference>
<feature type="compositionally biased region" description="Low complexity" evidence="4">
    <location>
        <begin position="927"/>
        <end position="937"/>
    </location>
</feature>
<feature type="region of interest" description="Disordered" evidence="4">
    <location>
        <begin position="981"/>
        <end position="1017"/>
    </location>
</feature>
<feature type="region of interest" description="Disordered" evidence="4">
    <location>
        <begin position="749"/>
        <end position="873"/>
    </location>
</feature>
<dbReference type="SUPFAM" id="SSF48371">
    <property type="entry name" value="ARM repeat"/>
    <property type="match status" value="1"/>
</dbReference>
<dbReference type="PANTHER" id="PTHR12607:SF12">
    <property type="entry name" value="APC-LIKE, ISOFORM A-RELATED"/>
    <property type="match status" value="1"/>
</dbReference>
<evidence type="ECO:0000313" key="5">
    <source>
        <dbReference type="EMBL" id="KAK7592971.1"/>
    </source>
</evidence>
<dbReference type="AlphaFoldDB" id="A0AAN9THL4"/>
<dbReference type="PANTHER" id="PTHR12607">
    <property type="entry name" value="ADENOMATOUS POLYPOSIS COLI PROTEIN FAMILY"/>
    <property type="match status" value="1"/>
</dbReference>
<feature type="region of interest" description="Disordered" evidence="4">
    <location>
        <begin position="886"/>
        <end position="938"/>
    </location>
</feature>
<dbReference type="Gene3D" id="1.25.10.10">
    <property type="entry name" value="Leucine-rich Repeat Variant"/>
    <property type="match status" value="1"/>
</dbReference>
<dbReference type="GO" id="GO:0001708">
    <property type="term" value="P:cell fate specification"/>
    <property type="evidence" value="ECO:0007669"/>
    <property type="project" value="TreeGrafter"/>
</dbReference>
<accession>A0AAN9THL4</accession>
<dbReference type="GO" id="GO:0005881">
    <property type="term" value="C:cytoplasmic microtubule"/>
    <property type="evidence" value="ECO:0007669"/>
    <property type="project" value="TreeGrafter"/>
</dbReference>
<dbReference type="GO" id="GO:0007399">
    <property type="term" value="P:nervous system development"/>
    <property type="evidence" value="ECO:0007669"/>
    <property type="project" value="TreeGrafter"/>
</dbReference>
<sequence length="1017" mass="113076">MFWKTIRFAKRNPDEHPGGTCDITCDLLVAKLLGQYSKEQRANEARQRELKEAEENAEKEKKEAELRAIKEEIAQHESFLEGKVRMVSELLSKLTEDDKEAVSRTFLAMSSSSECCVAIRRSRCLPVLIGLIHGEGSNKAVREQASKALHNIVLHGAENNQGRREAMVYKLIEQLLKYCERLENIAENPVLDPDEVPNATQNVALLMKFSFNEDYRHAMGEFGALHAFAKLIVTDHRSQNGEIENLPSESVAIRRYAAMALTNLTFRDSNNKALLCSFTPFMQVLVAQLDSPNEDLCQVTASVLRNLSWRADTVIKKILRDMDSVIMLMKAALRVQKESTLKAVLSAVWNLSAHSNLNKVDICNVDGAVEYLVKMLNYQAPSGSLVVVENVGGIFRNVSNLIAVRDDYRVIIRNYNCLYVLLHQLTSSSLTVVSNACGTLWNLSARCAEDQSTLIALGAIDMLRSLTNSKNKMISVACSATLKNLVNSRLDANVVVDESRGDGILLVRKRRALEQEINARLQRTSDVELSQHTRTSMMCPEHSFSGKNFAYRRINDYAHQLHGDPKTMSDEAAAIKNSVRFQFSNDNNNSATVAEEEDEANKENHNPVPLVAPRASSRSILHRGGDEKAKGAGENGAIAMPYLIGRTIHDAKAKGLRKSEEGYAADDSYGGDYPETDANQTPNNGMPFIEQGLIDMERSEMMVADLLNQCIVLGMQNIKELTDHFDGVNYVDRICPPAFLERAEEFSEYGTVKDEKFSPTQRRQRSKERYNAKLSPTKQSYTQPSEGVKKTTPNRDRRNAEKERLKTRTQTKGDDEELSKNQENASPKLSHKNSAIDESGIQSDGEKSSKHTARSKTAFPTIKSKLPSTKSPASIKASLGAELPATGLHRQNTFNKDESTAIPVRRNSFKSQPSIKFSMPNGNSLDSSSPFRSSIQSRMREPSPIVGRMLNGMVEKSPDFAKSRWSSASENNVLKIANGINSLPTNTASAPSKFGSTGLPVRRESSLRSANRTAYVK</sequence>
<feature type="coiled-coil region" evidence="3">
    <location>
        <begin position="36"/>
        <end position="79"/>
    </location>
</feature>
<feature type="compositionally biased region" description="Basic and acidic residues" evidence="4">
    <location>
        <begin position="787"/>
        <end position="806"/>
    </location>
</feature>
<protein>
    <submittedName>
        <fullName evidence="5">Uncharacterized protein</fullName>
    </submittedName>
</protein>
<evidence type="ECO:0000313" key="6">
    <source>
        <dbReference type="Proteomes" id="UP001367676"/>
    </source>
</evidence>
<dbReference type="GO" id="GO:0016055">
    <property type="term" value="P:Wnt signaling pathway"/>
    <property type="evidence" value="ECO:0007669"/>
    <property type="project" value="UniProtKB-KW"/>
</dbReference>
<dbReference type="InterPro" id="IPR026818">
    <property type="entry name" value="Apc_fam"/>
</dbReference>
<dbReference type="InterPro" id="IPR000225">
    <property type="entry name" value="Armadillo"/>
</dbReference>
<reference evidence="5 6" key="1">
    <citation type="submission" date="2024-03" db="EMBL/GenBank/DDBJ databases">
        <title>Adaptation during the transition from Ophiocordyceps entomopathogen to insect associate is accompanied by gene loss and intensified selection.</title>
        <authorList>
            <person name="Ward C.M."/>
            <person name="Onetto C.A."/>
            <person name="Borneman A.R."/>
        </authorList>
    </citation>
    <scope>NUCLEOTIDE SEQUENCE [LARGE SCALE GENOMIC DNA]</scope>
    <source>
        <strain evidence="5">AWRI1</strain>
        <tissue evidence="5">Single Adult Female</tissue>
    </source>
</reference>
<dbReference type="GO" id="GO:0008017">
    <property type="term" value="F:microtubule binding"/>
    <property type="evidence" value="ECO:0007669"/>
    <property type="project" value="TreeGrafter"/>
</dbReference>
<dbReference type="InterPro" id="IPR016024">
    <property type="entry name" value="ARM-type_fold"/>
</dbReference>
<organism evidence="5 6">
    <name type="scientific">Parthenolecanium corni</name>
    <dbReference type="NCBI Taxonomy" id="536013"/>
    <lineage>
        <taxon>Eukaryota</taxon>
        <taxon>Metazoa</taxon>
        <taxon>Ecdysozoa</taxon>
        <taxon>Arthropoda</taxon>
        <taxon>Hexapoda</taxon>
        <taxon>Insecta</taxon>
        <taxon>Pterygota</taxon>
        <taxon>Neoptera</taxon>
        <taxon>Paraneoptera</taxon>
        <taxon>Hemiptera</taxon>
        <taxon>Sternorrhyncha</taxon>
        <taxon>Coccoidea</taxon>
        <taxon>Coccidae</taxon>
        <taxon>Parthenolecanium</taxon>
    </lineage>
</organism>
<gene>
    <name evidence="5" type="ORF">V9T40_007723</name>
</gene>
<dbReference type="Pfam" id="PF18797">
    <property type="entry name" value="APC_rep"/>
    <property type="match status" value="1"/>
</dbReference>
<evidence type="ECO:0000256" key="4">
    <source>
        <dbReference type="SAM" id="MobiDB-lite"/>
    </source>
</evidence>
<dbReference type="InterPro" id="IPR011989">
    <property type="entry name" value="ARM-like"/>
</dbReference>